<evidence type="ECO:0000313" key="2">
    <source>
        <dbReference type="EMBL" id="MCD9879917.1"/>
    </source>
</evidence>
<keyword evidence="3" id="KW-1185">Reference proteome</keyword>
<evidence type="ECO:0000313" key="3">
    <source>
        <dbReference type="Proteomes" id="UP001108029"/>
    </source>
</evidence>
<comment type="caution">
    <text evidence="2">The sequence shown here is derived from an EMBL/GenBank/DDBJ whole genome shotgun (WGS) entry which is preliminary data.</text>
</comment>
<proteinExistence type="predicted"/>
<organism evidence="2 3">
    <name type="scientific">Streptomyces guryensis</name>
    <dbReference type="NCBI Taxonomy" id="2886947"/>
    <lineage>
        <taxon>Bacteria</taxon>
        <taxon>Bacillati</taxon>
        <taxon>Actinomycetota</taxon>
        <taxon>Actinomycetes</taxon>
        <taxon>Kitasatosporales</taxon>
        <taxon>Streptomycetaceae</taxon>
        <taxon>Streptomyces</taxon>
    </lineage>
</organism>
<gene>
    <name evidence="2" type="ORF">LJ657_41410</name>
</gene>
<dbReference type="Proteomes" id="UP001108029">
    <property type="component" value="Unassembled WGS sequence"/>
</dbReference>
<dbReference type="AlphaFoldDB" id="A0A9Q3VY75"/>
<sequence length="69" mass="7014">MTPPPDTARHGLLAGAFAEAGAGHVALDHQAASAAETLRAKPETIDAGPCEPIEKPSATATPTEIRRTA</sequence>
<name>A0A9Q3VY75_9ACTN</name>
<dbReference type="EMBL" id="JAJSBI010000033">
    <property type="protein sequence ID" value="MCD9879917.1"/>
    <property type="molecule type" value="Genomic_DNA"/>
</dbReference>
<feature type="region of interest" description="Disordered" evidence="1">
    <location>
        <begin position="34"/>
        <end position="69"/>
    </location>
</feature>
<evidence type="ECO:0000256" key="1">
    <source>
        <dbReference type="SAM" id="MobiDB-lite"/>
    </source>
</evidence>
<reference evidence="2" key="1">
    <citation type="submission" date="2021-12" db="EMBL/GenBank/DDBJ databases">
        <authorList>
            <person name="Lee J.-H."/>
            <person name="Kim S.-B."/>
        </authorList>
    </citation>
    <scope>NUCLEOTIDE SEQUENCE</scope>
    <source>
        <strain evidence="2">NR30</strain>
    </source>
</reference>
<dbReference type="RefSeq" id="WP_232654857.1">
    <property type="nucleotide sequence ID" value="NZ_JAJSBI010000033.1"/>
</dbReference>
<protein>
    <submittedName>
        <fullName evidence="2">Uncharacterized protein</fullName>
    </submittedName>
</protein>
<accession>A0A9Q3VY75</accession>